<gene>
    <name evidence="7" type="ORF">C3743_11825</name>
</gene>
<dbReference type="InterPro" id="IPR006140">
    <property type="entry name" value="D-isomer_DH_NAD-bd"/>
</dbReference>
<feature type="domain" description="D-isomer specific 2-hydroxyacid dehydrogenase NAD-binding" evidence="6">
    <location>
        <begin position="113"/>
        <end position="287"/>
    </location>
</feature>
<evidence type="ECO:0000259" key="6">
    <source>
        <dbReference type="Pfam" id="PF02826"/>
    </source>
</evidence>
<dbReference type="Pfam" id="PF02826">
    <property type="entry name" value="2-Hacid_dh_C"/>
    <property type="match status" value="1"/>
</dbReference>
<dbReference type="CDD" id="cd12169">
    <property type="entry name" value="PGDH_like_1"/>
    <property type="match status" value="1"/>
</dbReference>
<sequence>MNITILDDYFDTLRTLPCFRKLDGHAVTIWNDHVQDVDALAERLRDTEVLVLIRERTQIRAPLIARLPKLRLISQRSVYPHIDIDACTAHGVIVSSNQHAGTPSYAAAELTWGLVLAAMRQIPQQMRALQAGDWQIGVGRTLRGRTLGIYGYGRIGAEVARYGAAFGMNVLVWARETSLQRARDDGWSTAPDKPAFFETCDVLSLHLRLVPATRGIVAAADLGRMKPGALLVNTSRAGLVAPGALEAALQAGRPGMAAVDVYETEPLHDPRHPLLRLPNVVCTPHIGYVTEDEYETQFADVFDQIVSYAAGQPIHVVNPAVLERESASIESLILDLLEWIGPAGRPYDEVIDAWRTSCPRLPVWEEACTRGYVVRHPARDGVAMVEVNAAGRACLQAAGRM</sequence>
<comment type="similarity">
    <text evidence="1 4">Belongs to the D-isomer specific 2-hydroxyacid dehydrogenase family.</text>
</comment>
<accession>A0A2S5E6Q1</accession>
<dbReference type="InterPro" id="IPR006139">
    <property type="entry name" value="D-isomer_2_OHA_DH_cat_dom"/>
</dbReference>
<dbReference type="AlphaFoldDB" id="A0A2S5E6Q1"/>
<proteinExistence type="inferred from homology"/>
<evidence type="ECO:0000259" key="5">
    <source>
        <dbReference type="Pfam" id="PF00389"/>
    </source>
</evidence>
<evidence type="ECO:0000256" key="4">
    <source>
        <dbReference type="RuleBase" id="RU003719"/>
    </source>
</evidence>
<dbReference type="PANTHER" id="PTHR42789">
    <property type="entry name" value="D-ISOMER SPECIFIC 2-HYDROXYACID DEHYDROGENASE FAMILY PROTEIN (AFU_ORTHOLOGUE AFUA_6G10090)"/>
    <property type="match status" value="1"/>
</dbReference>
<dbReference type="GO" id="GO:0016616">
    <property type="term" value="F:oxidoreductase activity, acting on the CH-OH group of donors, NAD or NADP as acceptor"/>
    <property type="evidence" value="ECO:0007669"/>
    <property type="project" value="InterPro"/>
</dbReference>
<dbReference type="GO" id="GO:0051287">
    <property type="term" value="F:NAD binding"/>
    <property type="evidence" value="ECO:0007669"/>
    <property type="project" value="InterPro"/>
</dbReference>
<evidence type="ECO:0000256" key="1">
    <source>
        <dbReference type="ARBA" id="ARBA00005854"/>
    </source>
</evidence>
<evidence type="ECO:0000313" key="7">
    <source>
        <dbReference type="EMBL" id="POZ87093.1"/>
    </source>
</evidence>
<dbReference type="SUPFAM" id="SSF51735">
    <property type="entry name" value="NAD(P)-binding Rossmann-fold domains"/>
    <property type="match status" value="1"/>
</dbReference>
<keyword evidence="2 4" id="KW-0560">Oxidoreductase</keyword>
<dbReference type="InterPro" id="IPR036291">
    <property type="entry name" value="NAD(P)-bd_dom_sf"/>
</dbReference>
<evidence type="ECO:0000256" key="2">
    <source>
        <dbReference type="ARBA" id="ARBA00023002"/>
    </source>
</evidence>
<feature type="domain" description="D-isomer specific 2-hydroxyacid dehydrogenase catalytic" evidence="5">
    <location>
        <begin position="19"/>
        <end position="318"/>
    </location>
</feature>
<dbReference type="Gene3D" id="3.40.50.720">
    <property type="entry name" value="NAD(P)-binding Rossmann-like Domain"/>
    <property type="match status" value="2"/>
</dbReference>
<evidence type="ECO:0000256" key="3">
    <source>
        <dbReference type="ARBA" id="ARBA00023027"/>
    </source>
</evidence>
<dbReference type="Proteomes" id="UP000238655">
    <property type="component" value="Chromosome 2"/>
</dbReference>
<comment type="caution">
    <text evidence="7">The sequence shown here is derived from an EMBL/GenBank/DDBJ whole genome shotgun (WGS) entry which is preliminary data.</text>
</comment>
<name>A0A2S5E6Q1_9BURK</name>
<dbReference type="EMBL" id="PQVP01000001">
    <property type="protein sequence ID" value="POZ87093.1"/>
    <property type="molecule type" value="Genomic_DNA"/>
</dbReference>
<dbReference type="Pfam" id="PF00389">
    <property type="entry name" value="2-Hacid_dh"/>
    <property type="match status" value="1"/>
</dbReference>
<reference evidence="7 8" key="1">
    <citation type="submission" date="2018-01" db="EMBL/GenBank/DDBJ databases">
        <title>Successful Treatment of Persistent Burkholderia cepacia Bacteremia with Ceftazidime-Avibactam.</title>
        <authorList>
            <person name="Tamma P."/>
            <person name="Fan Y."/>
            <person name="Bergman Y."/>
            <person name="Sick-Samuels A."/>
            <person name="Hsu A."/>
            <person name="Timp W."/>
            <person name="Simner P."/>
        </authorList>
    </citation>
    <scope>NUCLEOTIDE SEQUENCE [LARGE SCALE GENOMIC DNA]</scope>
    <source>
        <strain evidence="7 8">170816</strain>
    </source>
</reference>
<dbReference type="SUPFAM" id="SSF52283">
    <property type="entry name" value="Formate/glycerate dehydrogenase catalytic domain-like"/>
    <property type="match status" value="1"/>
</dbReference>
<dbReference type="InterPro" id="IPR050857">
    <property type="entry name" value="D-2-hydroxyacid_DH"/>
</dbReference>
<organism evidence="7 8">
    <name type="scientific">Burkholderia contaminans</name>
    <dbReference type="NCBI Taxonomy" id="488447"/>
    <lineage>
        <taxon>Bacteria</taxon>
        <taxon>Pseudomonadati</taxon>
        <taxon>Pseudomonadota</taxon>
        <taxon>Betaproteobacteria</taxon>
        <taxon>Burkholderiales</taxon>
        <taxon>Burkholderiaceae</taxon>
        <taxon>Burkholderia</taxon>
        <taxon>Burkholderia cepacia complex</taxon>
    </lineage>
</organism>
<evidence type="ECO:0000313" key="8">
    <source>
        <dbReference type="Proteomes" id="UP000238655"/>
    </source>
</evidence>
<protein>
    <submittedName>
        <fullName evidence="7">3-phosphoglycerate dehydrogenase</fullName>
    </submittedName>
</protein>
<keyword evidence="3" id="KW-0520">NAD</keyword>
<dbReference type="PANTHER" id="PTHR42789:SF1">
    <property type="entry name" value="D-ISOMER SPECIFIC 2-HYDROXYACID DEHYDROGENASE FAMILY PROTEIN (AFU_ORTHOLOGUE AFUA_6G10090)"/>
    <property type="match status" value="1"/>
</dbReference>